<dbReference type="Proteomes" id="UP000299102">
    <property type="component" value="Unassembled WGS sequence"/>
</dbReference>
<evidence type="ECO:0000313" key="1">
    <source>
        <dbReference type="EMBL" id="GBP22904.1"/>
    </source>
</evidence>
<keyword evidence="2" id="KW-1185">Reference proteome</keyword>
<evidence type="ECO:0000313" key="2">
    <source>
        <dbReference type="Proteomes" id="UP000299102"/>
    </source>
</evidence>
<dbReference type="EMBL" id="BGZK01000145">
    <property type="protein sequence ID" value="GBP22904.1"/>
    <property type="molecule type" value="Genomic_DNA"/>
</dbReference>
<comment type="caution">
    <text evidence="1">The sequence shown here is derived from an EMBL/GenBank/DDBJ whole genome shotgun (WGS) entry which is preliminary data.</text>
</comment>
<reference evidence="1 2" key="1">
    <citation type="journal article" date="2019" name="Commun. Biol.">
        <title>The bagworm genome reveals a unique fibroin gene that provides high tensile strength.</title>
        <authorList>
            <person name="Kono N."/>
            <person name="Nakamura H."/>
            <person name="Ohtoshi R."/>
            <person name="Tomita M."/>
            <person name="Numata K."/>
            <person name="Arakawa K."/>
        </authorList>
    </citation>
    <scope>NUCLEOTIDE SEQUENCE [LARGE SCALE GENOMIC DNA]</scope>
</reference>
<dbReference type="AlphaFoldDB" id="A0A4C1UAI8"/>
<sequence length="66" mass="7665">MAEGRLTVKEVFLDFTFRDFQANLDGCNQNIVSMVNKNGALILRQRRDDIADMLKRLLHTIIEKLD</sequence>
<protein>
    <submittedName>
        <fullName evidence="1">Uncharacterized protein</fullName>
    </submittedName>
</protein>
<gene>
    <name evidence="1" type="ORF">EVAR_95304_1</name>
</gene>
<proteinExistence type="predicted"/>
<accession>A0A4C1UAI8</accession>
<organism evidence="1 2">
    <name type="scientific">Eumeta variegata</name>
    <name type="common">Bagworm moth</name>
    <name type="synonym">Eumeta japonica</name>
    <dbReference type="NCBI Taxonomy" id="151549"/>
    <lineage>
        <taxon>Eukaryota</taxon>
        <taxon>Metazoa</taxon>
        <taxon>Ecdysozoa</taxon>
        <taxon>Arthropoda</taxon>
        <taxon>Hexapoda</taxon>
        <taxon>Insecta</taxon>
        <taxon>Pterygota</taxon>
        <taxon>Neoptera</taxon>
        <taxon>Endopterygota</taxon>
        <taxon>Lepidoptera</taxon>
        <taxon>Glossata</taxon>
        <taxon>Ditrysia</taxon>
        <taxon>Tineoidea</taxon>
        <taxon>Psychidae</taxon>
        <taxon>Oiketicinae</taxon>
        <taxon>Eumeta</taxon>
    </lineage>
</organism>
<name>A0A4C1UAI8_EUMVA</name>